<dbReference type="EMBL" id="CP047156">
    <property type="protein sequence ID" value="QHB99509.1"/>
    <property type="molecule type" value="Genomic_DNA"/>
</dbReference>
<evidence type="ECO:0000313" key="1">
    <source>
        <dbReference type="EMBL" id="QHB99509.1"/>
    </source>
</evidence>
<dbReference type="RefSeq" id="WP_159543151.1">
    <property type="nucleotide sequence ID" value="NZ_CP047156.1"/>
</dbReference>
<dbReference type="OrthoDB" id="3268479at2"/>
<proteinExistence type="predicted"/>
<gene>
    <name evidence="1" type="ORF">EK0264_03890</name>
</gene>
<dbReference type="Proteomes" id="UP000463857">
    <property type="component" value="Chromosome"/>
</dbReference>
<dbReference type="Pfam" id="PF09438">
    <property type="entry name" value="DUF2017"/>
    <property type="match status" value="1"/>
</dbReference>
<sequence length="194" mass="21735">MRHFRVKRGQIVMSFKPFEADLLIEFFGQVRALLLERAAEIGQSTAYAEDPSDETALLAALESSMRPVPPPTDAVLARLLPSGRRDVAPSSGESAVEFRRFTESDLRERKVQDATTAENLMRDAQEISLDDAQVLLRALNDVRLSLGTRLDVDEETPYPRKITTDHDQALAIYFWTGGVQEQLLDALMSIDEDV</sequence>
<evidence type="ECO:0000313" key="2">
    <source>
        <dbReference type="Proteomes" id="UP000463857"/>
    </source>
</evidence>
<dbReference type="InterPro" id="IPR018561">
    <property type="entry name" value="AosR"/>
</dbReference>
<organism evidence="1 2">
    <name type="scientific">Epidermidibacterium keratini</name>
    <dbReference type="NCBI Taxonomy" id="1891644"/>
    <lineage>
        <taxon>Bacteria</taxon>
        <taxon>Bacillati</taxon>
        <taxon>Actinomycetota</taxon>
        <taxon>Actinomycetes</taxon>
        <taxon>Sporichthyales</taxon>
        <taxon>Sporichthyaceae</taxon>
        <taxon>Epidermidibacterium</taxon>
    </lineage>
</organism>
<keyword evidence="2" id="KW-1185">Reference proteome</keyword>
<accession>A0A7L4YK65</accession>
<dbReference type="AlphaFoldDB" id="A0A7L4YK65"/>
<dbReference type="InParanoid" id="A0A7L4YK65"/>
<reference evidence="1 2" key="1">
    <citation type="journal article" date="2018" name="Int. J. Syst. Evol. Microbiol.">
        <title>Epidermidibacterium keratini gen. nov., sp. nov., a member of the family Sporichthyaceae, isolated from keratin epidermis.</title>
        <authorList>
            <person name="Lee D.G."/>
            <person name="Trujillo M.E."/>
            <person name="Kang S."/>
            <person name="Nam J.J."/>
            <person name="Kim Y.J."/>
        </authorList>
    </citation>
    <scope>NUCLEOTIDE SEQUENCE [LARGE SCALE GENOMIC DNA]</scope>
    <source>
        <strain evidence="1 2">EPI-7</strain>
    </source>
</reference>
<protein>
    <submittedName>
        <fullName evidence="1">DUF2017 family protein</fullName>
    </submittedName>
</protein>
<dbReference type="KEGG" id="eke:EK0264_03890"/>
<name>A0A7L4YK65_9ACTN</name>